<dbReference type="GO" id="GO:0030466">
    <property type="term" value="P:silent mating-type cassette heterochromatin formation"/>
    <property type="evidence" value="ECO:0007669"/>
    <property type="project" value="TreeGrafter"/>
</dbReference>
<feature type="region of interest" description="Disordered" evidence="2">
    <location>
        <begin position="585"/>
        <end position="656"/>
    </location>
</feature>
<feature type="compositionally biased region" description="Low complexity" evidence="2">
    <location>
        <begin position="612"/>
        <end position="621"/>
    </location>
</feature>
<keyword evidence="1" id="KW-0479">Metal-binding</keyword>
<feature type="compositionally biased region" description="Pro residues" evidence="2">
    <location>
        <begin position="369"/>
        <end position="385"/>
    </location>
</feature>
<name>A0A5J5ESF0_9PEZI</name>
<feature type="compositionally biased region" description="Polar residues" evidence="2">
    <location>
        <begin position="324"/>
        <end position="342"/>
    </location>
</feature>
<dbReference type="Gene3D" id="3.30.50.10">
    <property type="entry name" value="Erythroid Transcription Factor GATA-1, subunit A"/>
    <property type="match status" value="1"/>
</dbReference>
<organism evidence="4 5">
    <name type="scientific">Sphaerosporella brunnea</name>
    <dbReference type="NCBI Taxonomy" id="1250544"/>
    <lineage>
        <taxon>Eukaryota</taxon>
        <taxon>Fungi</taxon>
        <taxon>Dikarya</taxon>
        <taxon>Ascomycota</taxon>
        <taxon>Pezizomycotina</taxon>
        <taxon>Pezizomycetes</taxon>
        <taxon>Pezizales</taxon>
        <taxon>Pyronemataceae</taxon>
        <taxon>Sphaerosporella</taxon>
    </lineage>
</organism>
<comment type="caution">
    <text evidence="4">The sequence shown here is derived from an EMBL/GenBank/DDBJ whole genome shotgun (WGS) entry which is preliminary data.</text>
</comment>
<dbReference type="CDD" id="cd00202">
    <property type="entry name" value="ZnF_GATA"/>
    <property type="match status" value="1"/>
</dbReference>
<feature type="compositionally biased region" description="Pro residues" evidence="2">
    <location>
        <begin position="734"/>
        <end position="746"/>
    </location>
</feature>
<feature type="compositionally biased region" description="Low complexity" evidence="2">
    <location>
        <begin position="314"/>
        <end position="323"/>
    </location>
</feature>
<dbReference type="EMBL" id="VXIS01000142">
    <property type="protein sequence ID" value="KAA8901704.1"/>
    <property type="molecule type" value="Genomic_DNA"/>
</dbReference>
<feature type="region of interest" description="Disordered" evidence="2">
    <location>
        <begin position="684"/>
        <end position="792"/>
    </location>
</feature>
<dbReference type="FunFam" id="3.30.50.10:FF:000059">
    <property type="entry name" value="Similar to transcription factor Zn, GATA"/>
    <property type="match status" value="1"/>
</dbReference>
<evidence type="ECO:0000259" key="3">
    <source>
        <dbReference type="PROSITE" id="PS50114"/>
    </source>
</evidence>
<feature type="region of interest" description="Disordered" evidence="2">
    <location>
        <begin position="899"/>
        <end position="922"/>
    </location>
</feature>
<dbReference type="GO" id="GO:0006357">
    <property type="term" value="P:regulation of transcription by RNA polymerase II"/>
    <property type="evidence" value="ECO:0007669"/>
    <property type="project" value="TreeGrafter"/>
</dbReference>
<evidence type="ECO:0000313" key="4">
    <source>
        <dbReference type="EMBL" id="KAA8901704.1"/>
    </source>
</evidence>
<evidence type="ECO:0000256" key="1">
    <source>
        <dbReference type="PROSITE-ProRule" id="PRU00094"/>
    </source>
</evidence>
<dbReference type="InParanoid" id="A0A5J5ESF0"/>
<feature type="compositionally biased region" description="Polar residues" evidence="2">
    <location>
        <begin position="268"/>
        <end position="283"/>
    </location>
</feature>
<reference evidence="4 5" key="1">
    <citation type="submission" date="2019-09" db="EMBL/GenBank/DDBJ databases">
        <title>Draft genome of the ectomycorrhizal ascomycete Sphaerosporella brunnea.</title>
        <authorList>
            <consortium name="DOE Joint Genome Institute"/>
            <person name="Benucci G.M."/>
            <person name="Marozzi G."/>
            <person name="Antonielli L."/>
            <person name="Sanchez S."/>
            <person name="Marco P."/>
            <person name="Wang X."/>
            <person name="Falini L.B."/>
            <person name="Barry K."/>
            <person name="Haridas S."/>
            <person name="Lipzen A."/>
            <person name="Labutti K."/>
            <person name="Grigoriev I.V."/>
            <person name="Murat C."/>
            <person name="Martin F."/>
            <person name="Albertini E."/>
            <person name="Donnini D."/>
            <person name="Bonito G."/>
        </authorList>
    </citation>
    <scope>NUCLEOTIDE SEQUENCE [LARGE SCALE GENOMIC DNA]</scope>
    <source>
        <strain evidence="4 5">Sb_GMNB300</strain>
    </source>
</reference>
<dbReference type="InterPro" id="IPR000679">
    <property type="entry name" value="Znf_GATA"/>
</dbReference>
<dbReference type="GO" id="GO:0043565">
    <property type="term" value="F:sequence-specific DNA binding"/>
    <property type="evidence" value="ECO:0007669"/>
    <property type="project" value="InterPro"/>
</dbReference>
<feature type="region of interest" description="Disordered" evidence="2">
    <location>
        <begin position="202"/>
        <end position="221"/>
    </location>
</feature>
<dbReference type="SUPFAM" id="SSF57716">
    <property type="entry name" value="Glucocorticoid receptor-like (DNA-binding domain)"/>
    <property type="match status" value="1"/>
</dbReference>
<dbReference type="OrthoDB" id="3199820at2759"/>
<dbReference type="Proteomes" id="UP000326924">
    <property type="component" value="Unassembled WGS sequence"/>
</dbReference>
<proteinExistence type="predicted"/>
<keyword evidence="5" id="KW-1185">Reference proteome</keyword>
<dbReference type="GO" id="GO:0000183">
    <property type="term" value="P:rDNA heterochromatin formation"/>
    <property type="evidence" value="ECO:0007669"/>
    <property type="project" value="TreeGrafter"/>
</dbReference>
<feature type="compositionally biased region" description="Basic and acidic residues" evidence="2">
    <location>
        <begin position="486"/>
        <end position="496"/>
    </location>
</feature>
<feature type="region of interest" description="Disordered" evidence="2">
    <location>
        <begin position="234"/>
        <end position="505"/>
    </location>
</feature>
<feature type="compositionally biased region" description="Low complexity" evidence="2">
    <location>
        <begin position="413"/>
        <end position="426"/>
    </location>
</feature>
<dbReference type="AlphaFoldDB" id="A0A5J5ESF0"/>
<dbReference type="PANTHER" id="PTHR39147">
    <property type="entry name" value="PROTEIN SPT21"/>
    <property type="match status" value="1"/>
</dbReference>
<dbReference type="GO" id="GO:0008270">
    <property type="term" value="F:zinc ion binding"/>
    <property type="evidence" value="ECO:0007669"/>
    <property type="project" value="UniProtKB-KW"/>
</dbReference>
<dbReference type="Pfam" id="PF25823">
    <property type="entry name" value="Ams2-SPT21_N"/>
    <property type="match status" value="1"/>
</dbReference>
<feature type="compositionally biased region" description="Pro residues" evidence="2">
    <location>
        <begin position="300"/>
        <end position="310"/>
    </location>
</feature>
<accession>A0A5J5ESF0</accession>
<keyword evidence="1" id="KW-0862">Zinc</keyword>
<sequence length="922" mass="99317">MCVLPRGEVLESFDLTIFFLGAAVKVSYSFDEGNKNNCLARWPHLINTPVVQVDRGLLVGAVEFKTCILSIIAGSPELVARLGPDYSVYAYDYSEPDIPLVGCGMLSWAMLNTENSSATRMMVTGRVLSNTFVFLGNNDDVRETLEVKIKLQKVDTFTQEQFVSSVHTYQALSRALPGAFDAAEWSNFLNLNPRALSTALAAPLLPPPPAPQQPRATAQAPHISEPARLVPTLEWKESSASSSEDVVEPPKKKRKVPAKGPKKKDASKSTAGTVPDLEQSQMSDAPLPRKVTKAPKRQSAPPPPQPPPRRSPSRESSVMSQPSLPRQTRVDSISFNAPSEISPSPGPINTMDSSPPAQSDATDAACIPSPAPTSPVLPSLPPPRTEPNNARLETLYEEPETPRVKQEPQPDALQLPQFSQSSSLILPPQPPSPKTNNSFSLPDGAAPCPEPSQFTKVLQKPRKRTRKKDALASDAVASSEIGEEVPAGKRGKEPKAPKQSRTAAHVKARIEMQLIESIKRGEMPCYCQNCGAIETAVWRKVTPPEFQDGTGMAGAVGQLHGKEINLCNACGLWFNTHKTMRPQQLWESNDFEKPKGLASRKRKKSTAPTPPASSLSQALPSDTCTILLEDEDKEATPRAPDVSLRQVAMTPSANRSVKDTDLDWANAISAGRRVACSSPVIHGSAESPIDLEGDVDGMPSPKRTLFPEARKSSPEHPVGLPMPKRGPGKENQSPPTPTAAAPPPSTPTKRVPAMQHLRTPLRSASKQGTPRTVAPETPSRRLVKSPERRGQTMSPVAGLLEKLLAEDPSVLADINAIANSIPFDIDDVDTDFLNTDYTMPSSPLPSSPPMGFGMYSEQEWEGFLPSTPNGANGLGEEVSGAAVQGRGMTVDLSAFIEEHTTSGGLAPPREVADVTAEEQRVE</sequence>
<keyword evidence="1" id="KW-0863">Zinc-finger</keyword>
<evidence type="ECO:0000256" key="2">
    <source>
        <dbReference type="SAM" id="MobiDB-lite"/>
    </source>
</evidence>
<dbReference type="InterPro" id="IPR013088">
    <property type="entry name" value="Znf_NHR/GATA"/>
</dbReference>
<feature type="compositionally biased region" description="Polar residues" evidence="2">
    <location>
        <begin position="350"/>
        <end position="361"/>
    </location>
</feature>
<feature type="compositionally biased region" description="Basic residues" evidence="2">
    <location>
        <begin position="251"/>
        <end position="262"/>
    </location>
</feature>
<evidence type="ECO:0000313" key="5">
    <source>
        <dbReference type="Proteomes" id="UP000326924"/>
    </source>
</evidence>
<dbReference type="PANTHER" id="PTHR39147:SF1">
    <property type="entry name" value="PROTEIN SPT21"/>
    <property type="match status" value="1"/>
</dbReference>
<dbReference type="InterPro" id="IPR042403">
    <property type="entry name" value="Spt21/Ams2"/>
</dbReference>
<protein>
    <recommendedName>
        <fullName evidence="3">GATA-type domain-containing protein</fullName>
    </recommendedName>
</protein>
<dbReference type="PROSITE" id="PS50114">
    <property type="entry name" value="GATA_ZN_FINGER_2"/>
    <property type="match status" value="1"/>
</dbReference>
<feature type="domain" description="GATA-type" evidence="3">
    <location>
        <begin position="566"/>
        <end position="600"/>
    </location>
</feature>
<gene>
    <name evidence="4" type="ORF">FN846DRAFT_781016</name>
</gene>
<dbReference type="InterPro" id="IPR057725">
    <property type="entry name" value="Ams2-SPT21_N"/>
</dbReference>